<evidence type="ECO:0000256" key="5">
    <source>
        <dbReference type="SAM" id="MobiDB-lite"/>
    </source>
</evidence>
<keyword evidence="1 2" id="KW-0663">Pyridoxal phosphate</keyword>
<dbReference type="PANTHER" id="PTHR10146">
    <property type="entry name" value="PROLINE SYNTHETASE CO-TRANSCRIBED BACTERIAL HOMOLOG PROTEIN"/>
    <property type="match status" value="1"/>
</dbReference>
<proteinExistence type="inferred from homology"/>
<dbReference type="OrthoDB" id="9804072at2"/>
<organism evidence="7 8">
    <name type="scientific">Zhihengliuella halotolerans</name>
    <dbReference type="NCBI Taxonomy" id="370736"/>
    <lineage>
        <taxon>Bacteria</taxon>
        <taxon>Bacillati</taxon>
        <taxon>Actinomycetota</taxon>
        <taxon>Actinomycetes</taxon>
        <taxon>Micrococcales</taxon>
        <taxon>Micrococcaceae</taxon>
        <taxon>Zhihengliuella</taxon>
    </lineage>
</organism>
<dbReference type="AlphaFoldDB" id="A0A4Q8AAL3"/>
<name>A0A4Q8AAL3_9MICC</name>
<gene>
    <name evidence="7" type="ORF">EV380_0665</name>
</gene>
<feature type="domain" description="Alanine racemase N-terminal" evidence="6">
    <location>
        <begin position="169"/>
        <end position="261"/>
    </location>
</feature>
<keyword evidence="8" id="KW-1185">Reference proteome</keyword>
<comment type="caution">
    <text evidence="7">The sequence shown here is derived from an EMBL/GenBank/DDBJ whole genome shotgun (WGS) entry which is preliminary data.</text>
</comment>
<dbReference type="InterPro" id="IPR001608">
    <property type="entry name" value="Ala_racemase_N"/>
</dbReference>
<dbReference type="PIRSF" id="PIRSF004848">
    <property type="entry name" value="YBL036c_PLPDEIII"/>
    <property type="match status" value="1"/>
</dbReference>
<feature type="region of interest" description="Disordered" evidence="5">
    <location>
        <begin position="151"/>
        <end position="174"/>
    </location>
</feature>
<dbReference type="HAMAP" id="MF_02087">
    <property type="entry name" value="PLP_homeostasis"/>
    <property type="match status" value="1"/>
</dbReference>
<reference evidence="7 8" key="1">
    <citation type="submission" date="2019-02" db="EMBL/GenBank/DDBJ databases">
        <title>Sequencing the genomes of 1000 actinobacteria strains.</title>
        <authorList>
            <person name="Klenk H.-P."/>
        </authorList>
    </citation>
    <scope>NUCLEOTIDE SEQUENCE [LARGE SCALE GENOMIC DNA]</scope>
    <source>
        <strain evidence="7 8">DSM 17364</strain>
    </source>
</reference>
<dbReference type="GO" id="GO:0030170">
    <property type="term" value="F:pyridoxal phosphate binding"/>
    <property type="evidence" value="ECO:0007669"/>
    <property type="project" value="UniProtKB-UniRule"/>
</dbReference>
<dbReference type="Proteomes" id="UP000292685">
    <property type="component" value="Unassembled WGS sequence"/>
</dbReference>
<evidence type="ECO:0000256" key="3">
    <source>
        <dbReference type="PIRSR" id="PIRSR004848-1"/>
    </source>
</evidence>
<dbReference type="SUPFAM" id="SSF51419">
    <property type="entry name" value="PLP-binding barrel"/>
    <property type="match status" value="1"/>
</dbReference>
<comment type="cofactor">
    <cofactor evidence="3">
        <name>pyridoxal 5'-phosphate</name>
        <dbReference type="ChEBI" id="CHEBI:597326"/>
    </cofactor>
</comment>
<accession>A0A4Q8AAL3</accession>
<evidence type="ECO:0000256" key="1">
    <source>
        <dbReference type="ARBA" id="ARBA00022898"/>
    </source>
</evidence>
<dbReference type="InterPro" id="IPR011078">
    <property type="entry name" value="PyrdxlP_homeostasis"/>
</dbReference>
<evidence type="ECO:0000313" key="8">
    <source>
        <dbReference type="Proteomes" id="UP000292685"/>
    </source>
</evidence>
<dbReference type="RefSeq" id="WP_130449334.1">
    <property type="nucleotide sequence ID" value="NZ_SHLA01000001.1"/>
</dbReference>
<dbReference type="Gene3D" id="3.20.20.10">
    <property type="entry name" value="Alanine racemase"/>
    <property type="match status" value="1"/>
</dbReference>
<comment type="function">
    <text evidence="2">Pyridoxal 5'-phosphate (PLP)-binding protein, which is involved in PLP homeostasis.</text>
</comment>
<dbReference type="PROSITE" id="PS01211">
    <property type="entry name" value="UPF0001"/>
    <property type="match status" value="1"/>
</dbReference>
<dbReference type="PANTHER" id="PTHR10146:SF14">
    <property type="entry name" value="PYRIDOXAL PHOSPHATE HOMEOSTASIS PROTEIN"/>
    <property type="match status" value="1"/>
</dbReference>
<evidence type="ECO:0000256" key="2">
    <source>
        <dbReference type="HAMAP-Rule" id="MF_02087"/>
    </source>
</evidence>
<comment type="similarity">
    <text evidence="2 4">Belongs to the pyridoxal phosphate-binding protein YggS/PROSC family.</text>
</comment>
<dbReference type="Pfam" id="PF01168">
    <property type="entry name" value="Ala_racemase_N"/>
    <property type="match status" value="1"/>
</dbReference>
<dbReference type="EMBL" id="SHLA01000001">
    <property type="protein sequence ID" value="RZU61108.1"/>
    <property type="molecule type" value="Genomic_DNA"/>
</dbReference>
<feature type="modified residue" description="N6-(pyridoxal phosphate)lysine" evidence="2 3">
    <location>
        <position position="44"/>
    </location>
</feature>
<evidence type="ECO:0000259" key="6">
    <source>
        <dbReference type="Pfam" id="PF01168"/>
    </source>
</evidence>
<evidence type="ECO:0000256" key="4">
    <source>
        <dbReference type="RuleBase" id="RU004514"/>
    </source>
</evidence>
<evidence type="ECO:0000313" key="7">
    <source>
        <dbReference type="EMBL" id="RZU61108.1"/>
    </source>
</evidence>
<dbReference type="InterPro" id="IPR029066">
    <property type="entry name" value="PLP-binding_barrel"/>
</dbReference>
<protein>
    <recommendedName>
        <fullName evidence="2">Pyridoxal phosphate homeostasis protein</fullName>
        <shortName evidence="2">PLP homeostasis protein</shortName>
    </recommendedName>
</protein>
<sequence length="264" mass="28153">MTEQESETRRADLSERLGRVRRRIAEATAAAGRSEEPELIVVTKFFPADDVRHLAALGVRQVGENRDQEAGAKAEESTDLPLRWHFIGQLQTNKAKSVVKYADVVQSVDRPQLVAALGKAMRREHERRAENGLPARGALEVLVQVDLRTPEQAAADEQDRPEQGRAATLGRGGASPADVAALASLIEAEEQLTLGGVMAVAPLGSDPVAAFGRLVEISHALQREHPGAVVVSAGMSQDLEAAVAAGATHLRIGSDVLGPRPALR</sequence>